<dbReference type="Gene3D" id="3.90.79.10">
    <property type="entry name" value="Nucleoside Triphosphate Pyrophosphohydrolase"/>
    <property type="match status" value="1"/>
</dbReference>
<dbReference type="PROSITE" id="PS00893">
    <property type="entry name" value="NUDIX_BOX"/>
    <property type="match status" value="1"/>
</dbReference>
<dbReference type="SUPFAM" id="SSF55811">
    <property type="entry name" value="Nudix"/>
    <property type="match status" value="1"/>
</dbReference>
<gene>
    <name evidence="7" type="ordered locus">Despr_2804</name>
</gene>
<dbReference type="PRINTS" id="PR01402">
    <property type="entry name" value="MUTATORMUTX"/>
</dbReference>
<sequence>MYMPIIGTLGYILSPDGLRTLLVHRNARASDQHLGKYNGLGGKMLPNEDVVTCMKREIYEEAGLVCTQLQLRGTINWTGFGPEGENWLGFVFLITSFTGTLKSRNEEGELNWHLVAELAHLPMWEGDRYFLPLVFDHDPRVFHGYMPYANGRPLSWKFSRI</sequence>
<dbReference type="GO" id="GO:0008413">
    <property type="term" value="F:8-oxo-7,8-dihydroguanosine triphosphate pyrophosphatase activity"/>
    <property type="evidence" value="ECO:0007669"/>
    <property type="project" value="InterPro"/>
</dbReference>
<dbReference type="KEGG" id="dpr:Despr_2804"/>
<evidence type="ECO:0000256" key="5">
    <source>
        <dbReference type="ARBA" id="ARBA00022842"/>
    </source>
</evidence>
<keyword evidence="3" id="KW-0479">Metal-binding</keyword>
<dbReference type="PANTHER" id="PTHR43758">
    <property type="entry name" value="7,8-DIHYDRO-8-OXOGUANINE TRIPHOSPHATASE"/>
    <property type="match status" value="1"/>
</dbReference>
<dbReference type="GO" id="GO:0006281">
    <property type="term" value="P:DNA repair"/>
    <property type="evidence" value="ECO:0007669"/>
    <property type="project" value="InterPro"/>
</dbReference>
<dbReference type="InterPro" id="IPR000086">
    <property type="entry name" value="NUDIX_hydrolase_dom"/>
</dbReference>
<dbReference type="GO" id="GO:0005737">
    <property type="term" value="C:cytoplasm"/>
    <property type="evidence" value="ECO:0007669"/>
    <property type="project" value="TreeGrafter"/>
</dbReference>
<comment type="cofactor">
    <cofactor evidence="1">
        <name>Mg(2+)</name>
        <dbReference type="ChEBI" id="CHEBI:18420"/>
    </cofactor>
</comment>
<dbReference type="EMBL" id="CP002364">
    <property type="protein sequence ID" value="ADW18938.1"/>
    <property type="molecule type" value="Genomic_DNA"/>
</dbReference>
<evidence type="ECO:0000256" key="2">
    <source>
        <dbReference type="ARBA" id="ARBA00005582"/>
    </source>
</evidence>
<keyword evidence="4 7" id="KW-0378">Hydrolase</keyword>
<evidence type="ECO:0000313" key="8">
    <source>
        <dbReference type="Proteomes" id="UP000006365"/>
    </source>
</evidence>
<protein>
    <submittedName>
        <fullName evidence="7">NUDIX hydrolase</fullName>
    </submittedName>
</protein>
<keyword evidence="5" id="KW-0460">Magnesium</keyword>
<dbReference type="PROSITE" id="PS51462">
    <property type="entry name" value="NUDIX"/>
    <property type="match status" value="1"/>
</dbReference>
<organism evidence="7 8">
    <name type="scientific">Desulfobulbus propionicus (strain ATCC 33891 / DSM 2032 / VKM B-1956 / 1pr3)</name>
    <dbReference type="NCBI Taxonomy" id="577650"/>
    <lineage>
        <taxon>Bacteria</taxon>
        <taxon>Pseudomonadati</taxon>
        <taxon>Thermodesulfobacteriota</taxon>
        <taxon>Desulfobulbia</taxon>
        <taxon>Desulfobulbales</taxon>
        <taxon>Desulfobulbaceae</taxon>
        <taxon>Desulfobulbus</taxon>
    </lineage>
</organism>
<dbReference type="CDD" id="cd18886">
    <property type="entry name" value="NUDIX_MutT_Nudt1"/>
    <property type="match status" value="1"/>
</dbReference>
<dbReference type="InterPro" id="IPR003562">
    <property type="entry name" value="Mutator_MutX_prot"/>
</dbReference>
<proteinExistence type="inferred from homology"/>
<keyword evidence="8" id="KW-1185">Reference proteome</keyword>
<dbReference type="Pfam" id="PF00293">
    <property type="entry name" value="NUDIX"/>
    <property type="match status" value="1"/>
</dbReference>
<evidence type="ECO:0000256" key="1">
    <source>
        <dbReference type="ARBA" id="ARBA00001946"/>
    </source>
</evidence>
<evidence type="ECO:0000256" key="4">
    <source>
        <dbReference type="ARBA" id="ARBA00022801"/>
    </source>
</evidence>
<accession>A0A7U3YPC9</accession>
<dbReference type="GO" id="GO:0046872">
    <property type="term" value="F:metal ion binding"/>
    <property type="evidence" value="ECO:0007669"/>
    <property type="project" value="UniProtKB-KW"/>
</dbReference>
<name>A0A7U3YPC9_DESPD</name>
<evidence type="ECO:0000256" key="3">
    <source>
        <dbReference type="ARBA" id="ARBA00022723"/>
    </source>
</evidence>
<dbReference type="InterPro" id="IPR020084">
    <property type="entry name" value="NUDIX_hydrolase_CS"/>
</dbReference>
<evidence type="ECO:0000259" key="6">
    <source>
        <dbReference type="PROSITE" id="PS51462"/>
    </source>
</evidence>
<evidence type="ECO:0000313" key="7">
    <source>
        <dbReference type="EMBL" id="ADW18938.1"/>
    </source>
</evidence>
<dbReference type="Proteomes" id="UP000006365">
    <property type="component" value="Chromosome"/>
</dbReference>
<feature type="domain" description="Nudix hydrolase" evidence="6">
    <location>
        <begin position="3"/>
        <end position="136"/>
    </location>
</feature>
<comment type="similarity">
    <text evidence="2">Belongs to the Nudix hydrolase family.</text>
</comment>
<dbReference type="PANTHER" id="PTHR43758:SF2">
    <property type="entry name" value="OXIDIZED PURINE NUCLEOSIDE TRIPHOSPHATE HYDROLASE"/>
    <property type="match status" value="1"/>
</dbReference>
<dbReference type="AlphaFoldDB" id="A0A7U3YPC9"/>
<dbReference type="RefSeq" id="WP_015725463.1">
    <property type="nucleotide sequence ID" value="NC_014972.1"/>
</dbReference>
<reference evidence="7 8" key="1">
    <citation type="journal article" date="2011" name="Stand. Genomic Sci.">
        <title>Complete genome sequence of Desulfobulbus propionicus type strain (1pr3).</title>
        <authorList>
            <person name="Pagani I."/>
            <person name="Lapidus A."/>
            <person name="Nolan M."/>
            <person name="Lucas S."/>
            <person name="Hammon N."/>
            <person name="Deshpande S."/>
            <person name="Cheng J.F."/>
            <person name="Chertkov O."/>
            <person name="Davenport K."/>
            <person name="Tapia R."/>
            <person name="Han C."/>
            <person name="Goodwin L."/>
            <person name="Pitluck S."/>
            <person name="Liolios K."/>
            <person name="Mavromatis K."/>
            <person name="Ivanova N."/>
            <person name="Mikhailova N."/>
            <person name="Pati A."/>
            <person name="Chen A."/>
            <person name="Palaniappan K."/>
            <person name="Land M."/>
            <person name="Hauser L."/>
            <person name="Chang Y.J."/>
            <person name="Jeffries C.D."/>
            <person name="Detter J.C."/>
            <person name="Brambilla E."/>
            <person name="Kannan K.P."/>
            <person name="Djao O.D."/>
            <person name="Rohde M."/>
            <person name="Pukall R."/>
            <person name="Spring S."/>
            <person name="Goker M."/>
            <person name="Sikorski J."/>
            <person name="Woyke T."/>
            <person name="Bristow J."/>
            <person name="Eisen J.A."/>
            <person name="Markowitz V."/>
            <person name="Hugenholtz P."/>
            <person name="Kyrpides N.C."/>
            <person name="Klenk H.P."/>
        </authorList>
    </citation>
    <scope>NUCLEOTIDE SEQUENCE [LARGE SCALE GENOMIC DNA]</scope>
    <source>
        <strain evidence="8">ATCC 33891 / DSM 2032 / 1pr3</strain>
    </source>
</reference>
<dbReference type="InterPro" id="IPR015797">
    <property type="entry name" value="NUDIX_hydrolase-like_dom_sf"/>
</dbReference>